<dbReference type="InterPro" id="IPR057191">
    <property type="entry name" value="DUF7869"/>
</dbReference>
<evidence type="ECO:0000259" key="1">
    <source>
        <dbReference type="Pfam" id="PF25273"/>
    </source>
</evidence>
<dbReference type="PANTHER" id="PTHR34415:SF1">
    <property type="entry name" value="INTEGRASE CATALYTIC DOMAIN-CONTAINING PROTEIN"/>
    <property type="match status" value="1"/>
</dbReference>
<feature type="domain" description="DUF7869" evidence="1">
    <location>
        <begin position="33"/>
        <end position="142"/>
    </location>
</feature>
<dbReference type="Pfam" id="PF25273">
    <property type="entry name" value="DUF7869"/>
    <property type="match status" value="1"/>
</dbReference>
<evidence type="ECO:0000313" key="2">
    <source>
        <dbReference type="EMBL" id="JAS92345.1"/>
    </source>
</evidence>
<gene>
    <name evidence="2" type="ORF">g.5836</name>
</gene>
<protein>
    <recommendedName>
        <fullName evidence="1">DUF7869 domain-containing protein</fullName>
    </recommendedName>
</protein>
<dbReference type="PANTHER" id="PTHR34415">
    <property type="entry name" value="INTEGRASE CATALYTIC DOMAIN-CONTAINING PROTEIN"/>
    <property type="match status" value="1"/>
</dbReference>
<name>A0A1B6IZI9_9HEMI</name>
<reference evidence="2" key="1">
    <citation type="submission" date="2015-11" db="EMBL/GenBank/DDBJ databases">
        <title>De novo transcriptome assembly of four potential Pierce s Disease insect vectors from Arizona vineyards.</title>
        <authorList>
            <person name="Tassone E.E."/>
        </authorList>
    </citation>
    <scope>NUCLEOTIDE SEQUENCE</scope>
</reference>
<feature type="non-terminal residue" evidence="2">
    <location>
        <position position="1"/>
    </location>
</feature>
<dbReference type="EMBL" id="GECU01015361">
    <property type="protein sequence ID" value="JAS92345.1"/>
    <property type="molecule type" value="Transcribed_RNA"/>
</dbReference>
<sequence>LSLPNIPTNDVYYKRQLSVYNFNVHILASRKSVFFIYPECSGKKGSDDVCSMLHKFVYDELDERVRKLEVFCDGCSGQNKNYTLVRFFHNLVHTERRFDLITASFPVRGHSYLETDKNLGLINQKTRTELPHDWIEVFETARTNPSPFIVHEATIDTFRQWTAHLAPFYKKKCPFATRPVREIVFEINLKKEVKFRTSFNGAFELASITTMDLPPHGNNEGEFNLPNFSYEGKQYYFH</sequence>
<accession>A0A1B6IZI9</accession>
<dbReference type="AlphaFoldDB" id="A0A1B6IZI9"/>
<organism evidence="2">
    <name type="scientific">Homalodisca liturata</name>
    <dbReference type="NCBI Taxonomy" id="320908"/>
    <lineage>
        <taxon>Eukaryota</taxon>
        <taxon>Metazoa</taxon>
        <taxon>Ecdysozoa</taxon>
        <taxon>Arthropoda</taxon>
        <taxon>Hexapoda</taxon>
        <taxon>Insecta</taxon>
        <taxon>Pterygota</taxon>
        <taxon>Neoptera</taxon>
        <taxon>Paraneoptera</taxon>
        <taxon>Hemiptera</taxon>
        <taxon>Auchenorrhyncha</taxon>
        <taxon>Membracoidea</taxon>
        <taxon>Cicadellidae</taxon>
        <taxon>Cicadellinae</taxon>
        <taxon>Proconiini</taxon>
        <taxon>Homalodisca</taxon>
    </lineage>
</organism>
<proteinExistence type="predicted"/>